<dbReference type="EMBL" id="DWXX01000055">
    <property type="protein sequence ID" value="HJB58668.1"/>
    <property type="molecule type" value="Genomic_DNA"/>
</dbReference>
<dbReference type="InterPro" id="IPR002731">
    <property type="entry name" value="ATPase_BadF"/>
</dbReference>
<feature type="domain" description="ATPase BadF/BadG/BcrA/BcrD type" evidence="1">
    <location>
        <begin position="10"/>
        <end position="208"/>
    </location>
</feature>
<sequence>MKQFIQRLSLGLDIGSTTVKAVLTDRQSGQVLFRRYQRHHAEQRRTLCGLLQAVCEKFAGLPMRVAVCGSGGRPLADQMGVCYVQEVVANGAAVRALYPAARTAVELGGQDAKVIFFREEADGTLSTSDMRMNGSCAGGTGAFIDEIAGLLRVPAEQFEALAAQGKQVYSISGRCGVFAKTDIQTLLNQGASRADIALSAFHAIAKQTIGGL</sequence>
<evidence type="ECO:0000259" key="1">
    <source>
        <dbReference type="Pfam" id="PF01869"/>
    </source>
</evidence>
<evidence type="ECO:0000313" key="2">
    <source>
        <dbReference type="EMBL" id="HJB58668.1"/>
    </source>
</evidence>
<dbReference type="PANTHER" id="PTHR32329">
    <property type="entry name" value="BIFUNCTIONAL PROTEIN [INCLUDES 2-HYDROXYACYL-COA DEHYDRATASE (N-TER) AND ITS ACTIVATOR DOMAIN (C_TERM)-RELATED"/>
    <property type="match status" value="1"/>
</dbReference>
<reference evidence="2" key="1">
    <citation type="journal article" date="2021" name="PeerJ">
        <title>Extensive microbial diversity within the chicken gut microbiome revealed by metagenomics and culture.</title>
        <authorList>
            <person name="Gilroy R."/>
            <person name="Ravi A."/>
            <person name="Getino M."/>
            <person name="Pursley I."/>
            <person name="Horton D.L."/>
            <person name="Alikhan N.F."/>
            <person name="Baker D."/>
            <person name="Gharbi K."/>
            <person name="Hall N."/>
            <person name="Watson M."/>
            <person name="Adriaenssens E.M."/>
            <person name="Foster-Nyarko E."/>
            <person name="Jarju S."/>
            <person name="Secka A."/>
            <person name="Antonio M."/>
            <person name="Oren A."/>
            <person name="Chaudhuri R.R."/>
            <person name="La Ragione R."/>
            <person name="Hildebrand F."/>
            <person name="Pallen M.J."/>
        </authorList>
    </citation>
    <scope>NUCLEOTIDE SEQUENCE</scope>
    <source>
        <strain evidence="2">ChiHjej9B8-13557</strain>
    </source>
</reference>
<accession>A0A9D2MFJ9</accession>
<gene>
    <name evidence="2" type="ORF">H9771_03240</name>
</gene>
<dbReference type="PANTHER" id="PTHR32329:SF4">
    <property type="entry name" value="ACTIVATOR OF 2-HYDROXYACYL-COA DEHYDRATASE"/>
    <property type="match status" value="1"/>
</dbReference>
<dbReference type="InterPro" id="IPR051805">
    <property type="entry name" value="Dehydratase_Activator_Redct"/>
</dbReference>
<dbReference type="AlphaFoldDB" id="A0A9D2MFJ9"/>
<comment type="caution">
    <text evidence="2">The sequence shown here is derived from an EMBL/GenBank/DDBJ whole genome shotgun (WGS) entry which is preliminary data.</text>
</comment>
<organism evidence="2 3">
    <name type="scientific">Candidatus Faecalibacterium faecipullorum</name>
    <dbReference type="NCBI Taxonomy" id="2838578"/>
    <lineage>
        <taxon>Bacteria</taxon>
        <taxon>Bacillati</taxon>
        <taxon>Bacillota</taxon>
        <taxon>Clostridia</taxon>
        <taxon>Eubacteriales</taxon>
        <taxon>Oscillospiraceae</taxon>
        <taxon>Faecalibacterium</taxon>
    </lineage>
</organism>
<dbReference type="Pfam" id="PF01869">
    <property type="entry name" value="BcrAD_BadFG"/>
    <property type="match status" value="1"/>
</dbReference>
<evidence type="ECO:0000313" key="3">
    <source>
        <dbReference type="Proteomes" id="UP000824211"/>
    </source>
</evidence>
<dbReference type="CDD" id="cd24034">
    <property type="entry name" value="ASKHA_NBD_O66634-like_rpt1"/>
    <property type="match status" value="1"/>
</dbReference>
<dbReference type="Proteomes" id="UP000824211">
    <property type="component" value="Unassembled WGS sequence"/>
</dbReference>
<feature type="non-terminal residue" evidence="2">
    <location>
        <position position="212"/>
    </location>
</feature>
<proteinExistence type="predicted"/>
<protein>
    <submittedName>
        <fullName evidence="2">Activase</fullName>
    </submittedName>
</protein>
<dbReference type="InterPro" id="IPR043129">
    <property type="entry name" value="ATPase_NBD"/>
</dbReference>
<dbReference type="Gene3D" id="3.30.420.40">
    <property type="match status" value="2"/>
</dbReference>
<reference evidence="2" key="2">
    <citation type="submission" date="2021-04" db="EMBL/GenBank/DDBJ databases">
        <authorList>
            <person name="Gilroy R."/>
        </authorList>
    </citation>
    <scope>NUCLEOTIDE SEQUENCE</scope>
    <source>
        <strain evidence="2">ChiHjej9B8-13557</strain>
    </source>
</reference>
<dbReference type="SUPFAM" id="SSF53067">
    <property type="entry name" value="Actin-like ATPase domain"/>
    <property type="match status" value="1"/>
</dbReference>
<name>A0A9D2MFJ9_9FIRM</name>